<protein>
    <submittedName>
        <fullName evidence="1">Craniofacial development protein 2-like</fullName>
    </submittedName>
</protein>
<dbReference type="EMBL" id="BMAT01013901">
    <property type="protein sequence ID" value="GFS22516.1"/>
    <property type="molecule type" value="Genomic_DNA"/>
</dbReference>
<evidence type="ECO:0000313" key="2">
    <source>
        <dbReference type="Proteomes" id="UP000762676"/>
    </source>
</evidence>
<sequence length="113" mass="13257">MMCGDESEVEVSTLTPGLLMSKQTTHIGFGMNEKVMTIDDFYQAMGDIAKETLGYRETKKIEWITPETWRAIKDRKKIKKKIPDTKSPRIKERFCAQYKEKDIEVYKEVSMQR</sequence>
<accession>A0AAV4JJJ9</accession>
<evidence type="ECO:0000313" key="1">
    <source>
        <dbReference type="EMBL" id="GFS22516.1"/>
    </source>
</evidence>
<name>A0AAV4JJJ9_9GAST</name>
<dbReference type="Proteomes" id="UP000762676">
    <property type="component" value="Unassembled WGS sequence"/>
</dbReference>
<comment type="caution">
    <text evidence="1">The sequence shown here is derived from an EMBL/GenBank/DDBJ whole genome shotgun (WGS) entry which is preliminary data.</text>
</comment>
<organism evidence="1 2">
    <name type="scientific">Elysia marginata</name>
    <dbReference type="NCBI Taxonomy" id="1093978"/>
    <lineage>
        <taxon>Eukaryota</taxon>
        <taxon>Metazoa</taxon>
        <taxon>Spiralia</taxon>
        <taxon>Lophotrochozoa</taxon>
        <taxon>Mollusca</taxon>
        <taxon>Gastropoda</taxon>
        <taxon>Heterobranchia</taxon>
        <taxon>Euthyneura</taxon>
        <taxon>Panpulmonata</taxon>
        <taxon>Sacoglossa</taxon>
        <taxon>Placobranchoidea</taxon>
        <taxon>Plakobranchidae</taxon>
        <taxon>Elysia</taxon>
    </lineage>
</organism>
<keyword evidence="2" id="KW-1185">Reference proteome</keyword>
<reference evidence="1 2" key="1">
    <citation type="journal article" date="2021" name="Elife">
        <title>Chloroplast acquisition without the gene transfer in kleptoplastic sea slugs, Plakobranchus ocellatus.</title>
        <authorList>
            <person name="Maeda T."/>
            <person name="Takahashi S."/>
            <person name="Yoshida T."/>
            <person name="Shimamura S."/>
            <person name="Takaki Y."/>
            <person name="Nagai Y."/>
            <person name="Toyoda A."/>
            <person name="Suzuki Y."/>
            <person name="Arimoto A."/>
            <person name="Ishii H."/>
            <person name="Satoh N."/>
            <person name="Nishiyama T."/>
            <person name="Hasebe M."/>
            <person name="Maruyama T."/>
            <person name="Minagawa J."/>
            <person name="Obokata J."/>
            <person name="Shigenobu S."/>
        </authorList>
    </citation>
    <scope>NUCLEOTIDE SEQUENCE [LARGE SCALE GENOMIC DNA]</scope>
</reference>
<proteinExistence type="predicted"/>
<gene>
    <name evidence="1" type="ORF">ElyMa_006953200</name>
</gene>
<dbReference type="AlphaFoldDB" id="A0AAV4JJJ9"/>